<proteinExistence type="predicted"/>
<organism evidence="8 9">
    <name type="scientific">Microvirga subterranea</name>
    <dbReference type="NCBI Taxonomy" id="186651"/>
    <lineage>
        <taxon>Bacteria</taxon>
        <taxon>Pseudomonadati</taxon>
        <taxon>Pseudomonadota</taxon>
        <taxon>Alphaproteobacteria</taxon>
        <taxon>Hyphomicrobiales</taxon>
        <taxon>Methylobacteriaceae</taxon>
        <taxon>Microvirga</taxon>
    </lineage>
</organism>
<dbReference type="CDD" id="cd00082">
    <property type="entry name" value="HisKA"/>
    <property type="match status" value="1"/>
</dbReference>
<dbReference type="EMBL" id="QQBB01000006">
    <property type="protein sequence ID" value="RDI57922.1"/>
    <property type="molecule type" value="Genomic_DNA"/>
</dbReference>
<keyword evidence="3 4" id="KW-0597">Phosphoprotein</keyword>
<comment type="caution">
    <text evidence="8">The sequence shown here is derived from an EMBL/GenBank/DDBJ whole genome shotgun (WGS) entry which is preliminary data.</text>
</comment>
<dbReference type="Pfam" id="PF02518">
    <property type="entry name" value="HATPase_c"/>
    <property type="match status" value="1"/>
</dbReference>
<feature type="domain" description="Response regulatory" evidence="6">
    <location>
        <begin position="692"/>
        <end position="803"/>
    </location>
</feature>
<dbReference type="InterPro" id="IPR011006">
    <property type="entry name" value="CheY-like_superfamily"/>
</dbReference>
<dbReference type="SMART" id="SM00387">
    <property type="entry name" value="HATPase_c"/>
    <property type="match status" value="1"/>
</dbReference>
<dbReference type="PROSITE" id="PS50109">
    <property type="entry name" value="HIS_KIN"/>
    <property type="match status" value="1"/>
</dbReference>
<evidence type="ECO:0000256" key="1">
    <source>
        <dbReference type="ARBA" id="ARBA00000085"/>
    </source>
</evidence>
<evidence type="ECO:0000256" key="3">
    <source>
        <dbReference type="ARBA" id="ARBA00022553"/>
    </source>
</evidence>
<feature type="domain" description="Histidine kinase" evidence="5">
    <location>
        <begin position="452"/>
        <end position="672"/>
    </location>
</feature>
<dbReference type="PANTHER" id="PTHR43065:SF42">
    <property type="entry name" value="TWO-COMPONENT SENSOR PPRA"/>
    <property type="match status" value="1"/>
</dbReference>
<dbReference type="PRINTS" id="PR00344">
    <property type="entry name" value="BCTRLSENSOR"/>
</dbReference>
<dbReference type="SUPFAM" id="SSF55874">
    <property type="entry name" value="ATPase domain of HSP90 chaperone/DNA topoisomerase II/histidine kinase"/>
    <property type="match status" value="1"/>
</dbReference>
<dbReference type="Proteomes" id="UP000254925">
    <property type="component" value="Unassembled WGS sequence"/>
</dbReference>
<dbReference type="Pfam" id="PF00512">
    <property type="entry name" value="HisKA"/>
    <property type="match status" value="1"/>
</dbReference>
<reference evidence="8 9" key="1">
    <citation type="submission" date="2018-07" db="EMBL/GenBank/DDBJ databases">
        <title>Genomic Encyclopedia of Type Strains, Phase IV (KMG-IV): sequencing the most valuable type-strain genomes for metagenomic binning, comparative biology and taxonomic classification.</title>
        <authorList>
            <person name="Goeker M."/>
        </authorList>
    </citation>
    <scope>NUCLEOTIDE SEQUENCE [LARGE SCALE GENOMIC DNA]</scope>
    <source>
        <strain evidence="8 9">DSM 14364</strain>
    </source>
</reference>
<dbReference type="InterPro" id="IPR003594">
    <property type="entry name" value="HATPase_dom"/>
</dbReference>
<evidence type="ECO:0000259" key="5">
    <source>
        <dbReference type="PROSITE" id="PS50109"/>
    </source>
</evidence>
<dbReference type="SMART" id="SM00448">
    <property type="entry name" value="REC"/>
    <property type="match status" value="1"/>
</dbReference>
<dbReference type="InterPro" id="IPR036890">
    <property type="entry name" value="HATPase_C_sf"/>
</dbReference>
<sequence length="822" mass="89471">MIAAAILVPLGLFAFAAWESYTQRFEEAEQMIRRTVEVLSEHATRVLETQALILDRVDERVRGMTWSEIASSENLHRDLRMIDDKLDQVDTIWIIDGQARGRASSTFFPAPASSYVPDRDYFVALRQKDTGLFIGQPYPGRSNPDRMFFNMAKRRSTPDGSFDGVIVTSLQPDYFATFYRPFMASSRDSTAILRSDGAVLARGPAPLRQNAVLSPSSTFMQAIRAGDQGLYRTVSQVDGIERIYGFRRLASYPVYVTYGHSVDAILSQWHKDVALHGFVGLAGMLALLSISTVAMRRARHEQHVFARWRESEARYEALFRQSPTGLLLSRVREDGTFVFDEVNPALTRVLGVPPDRIVGRTPVEAFPGELGETIQDAYLRCVTRREPVEYEAAGEGPDGPFIRRVIVIPILDAQGRVQKLLGTSMSITETRQLEEQVRQMQKIEAVGQLTGGVAHDFNNLLMAVIGNLDLLRKRITGDPRAQRYLDGALQGAQRGAALTQRLLAFARKQDLQAKAVDVGGLVEGIRDLLERSLGPRVMIRYDLTPGLSPAMVDPNQLELALLNLAVNARDAMPMGGELTVQLTENQVMDGQVEGLQSGRYLCLRVSDTGTGMNEDTLKRAVEPFFSTKGVGKGTGLGLSMVYGLAAQSGGALRLSSVLGEGTTAELWLPITEAGLEAPSGVSAASPAAAPSTILVVDDDALILMSTVSMIDDLGHTAVEAGSGTAALEILRTGQPVDLLLTDYAMPGMTGLDLARAAQKLRPDLKILLATGYADLPEGSVLDIPRLPKPYTQDQLASAVGALLRPRPAGSNVIPLPGRRGSD</sequence>
<evidence type="ECO:0000313" key="9">
    <source>
        <dbReference type="Proteomes" id="UP000254925"/>
    </source>
</evidence>
<dbReference type="AlphaFoldDB" id="A0A370HIR8"/>
<dbReference type="NCBIfam" id="TIGR00229">
    <property type="entry name" value="sensory_box"/>
    <property type="match status" value="1"/>
</dbReference>
<dbReference type="SUPFAM" id="SSF55785">
    <property type="entry name" value="PYP-like sensor domain (PAS domain)"/>
    <property type="match status" value="1"/>
</dbReference>
<dbReference type="InterPro" id="IPR000700">
    <property type="entry name" value="PAS-assoc_C"/>
</dbReference>
<feature type="modified residue" description="4-aspartylphosphate" evidence="4">
    <location>
        <position position="742"/>
    </location>
</feature>
<dbReference type="Pfam" id="PF08448">
    <property type="entry name" value="PAS_4"/>
    <property type="match status" value="1"/>
</dbReference>
<keyword evidence="9" id="KW-1185">Reference proteome</keyword>
<dbReference type="Gene3D" id="3.40.50.2300">
    <property type="match status" value="1"/>
</dbReference>
<protein>
    <recommendedName>
        <fullName evidence="2">histidine kinase</fullName>
        <ecNumber evidence="2">2.7.13.3</ecNumber>
    </recommendedName>
</protein>
<dbReference type="InterPro" id="IPR036097">
    <property type="entry name" value="HisK_dim/P_sf"/>
</dbReference>
<dbReference type="EC" id="2.7.13.3" evidence="2"/>
<dbReference type="SUPFAM" id="SSF52172">
    <property type="entry name" value="CheY-like"/>
    <property type="match status" value="1"/>
</dbReference>
<dbReference type="InterPro" id="IPR000014">
    <property type="entry name" value="PAS"/>
</dbReference>
<feature type="domain" description="PAC" evidence="7">
    <location>
        <begin position="386"/>
        <end position="439"/>
    </location>
</feature>
<dbReference type="PROSITE" id="PS50110">
    <property type="entry name" value="RESPONSE_REGULATORY"/>
    <property type="match status" value="1"/>
</dbReference>
<evidence type="ECO:0000259" key="7">
    <source>
        <dbReference type="PROSITE" id="PS50113"/>
    </source>
</evidence>
<dbReference type="InterPro" id="IPR004358">
    <property type="entry name" value="Sig_transdc_His_kin-like_C"/>
</dbReference>
<dbReference type="SUPFAM" id="SSF47384">
    <property type="entry name" value="Homodimeric domain of signal transducing histidine kinase"/>
    <property type="match status" value="1"/>
</dbReference>
<dbReference type="InterPro" id="IPR001789">
    <property type="entry name" value="Sig_transdc_resp-reg_receiver"/>
</dbReference>
<dbReference type="InterPro" id="IPR013656">
    <property type="entry name" value="PAS_4"/>
</dbReference>
<dbReference type="Pfam" id="PF00072">
    <property type="entry name" value="Response_reg"/>
    <property type="match status" value="1"/>
</dbReference>
<accession>A0A370HIR8</accession>
<dbReference type="CDD" id="cd12915">
    <property type="entry name" value="PDC2_DGC_like"/>
    <property type="match status" value="1"/>
</dbReference>
<dbReference type="Pfam" id="PF22588">
    <property type="entry name" value="dCache_1_like"/>
    <property type="match status" value="1"/>
</dbReference>
<evidence type="ECO:0000313" key="8">
    <source>
        <dbReference type="EMBL" id="RDI57922.1"/>
    </source>
</evidence>
<dbReference type="InterPro" id="IPR003661">
    <property type="entry name" value="HisK_dim/P_dom"/>
</dbReference>
<dbReference type="PROSITE" id="PS50113">
    <property type="entry name" value="PAC"/>
    <property type="match status" value="1"/>
</dbReference>
<dbReference type="InterPro" id="IPR035965">
    <property type="entry name" value="PAS-like_dom_sf"/>
</dbReference>
<dbReference type="InterPro" id="IPR054327">
    <property type="entry name" value="His-kinase-like_sensor"/>
</dbReference>
<dbReference type="Gene3D" id="3.30.450.20">
    <property type="entry name" value="PAS domain"/>
    <property type="match status" value="3"/>
</dbReference>
<dbReference type="CDD" id="cd12914">
    <property type="entry name" value="PDC1_DGC_like"/>
    <property type="match status" value="1"/>
</dbReference>
<evidence type="ECO:0000256" key="2">
    <source>
        <dbReference type="ARBA" id="ARBA00012438"/>
    </source>
</evidence>
<dbReference type="InterPro" id="IPR005467">
    <property type="entry name" value="His_kinase_dom"/>
</dbReference>
<dbReference type="Gene3D" id="3.30.565.10">
    <property type="entry name" value="Histidine kinase-like ATPase, C-terminal domain"/>
    <property type="match status" value="1"/>
</dbReference>
<evidence type="ECO:0000259" key="6">
    <source>
        <dbReference type="PROSITE" id="PS50110"/>
    </source>
</evidence>
<dbReference type="SMART" id="SM00388">
    <property type="entry name" value="HisKA"/>
    <property type="match status" value="1"/>
</dbReference>
<dbReference type="CDD" id="cd00130">
    <property type="entry name" value="PAS"/>
    <property type="match status" value="1"/>
</dbReference>
<dbReference type="PANTHER" id="PTHR43065">
    <property type="entry name" value="SENSOR HISTIDINE KINASE"/>
    <property type="match status" value="1"/>
</dbReference>
<evidence type="ECO:0000256" key="4">
    <source>
        <dbReference type="PROSITE-ProRule" id="PRU00169"/>
    </source>
</evidence>
<dbReference type="GO" id="GO:0000155">
    <property type="term" value="F:phosphorelay sensor kinase activity"/>
    <property type="evidence" value="ECO:0007669"/>
    <property type="project" value="InterPro"/>
</dbReference>
<name>A0A370HIR8_9HYPH</name>
<gene>
    <name evidence="8" type="ORF">DES45_106236</name>
</gene>
<comment type="catalytic activity">
    <reaction evidence="1">
        <text>ATP + protein L-histidine = ADP + protein N-phospho-L-histidine.</text>
        <dbReference type="EC" id="2.7.13.3"/>
    </reaction>
</comment>
<dbReference type="Gene3D" id="1.10.287.130">
    <property type="match status" value="1"/>
</dbReference>
<dbReference type="RefSeq" id="WP_173945648.1">
    <property type="nucleotide sequence ID" value="NZ_QQBB01000006.1"/>
</dbReference>